<dbReference type="EMBL" id="LAZR01005437">
    <property type="protein sequence ID" value="KKM99963.1"/>
    <property type="molecule type" value="Genomic_DNA"/>
</dbReference>
<comment type="caution">
    <text evidence="1">The sequence shown here is derived from an EMBL/GenBank/DDBJ whole genome shotgun (WGS) entry which is preliminary data.</text>
</comment>
<sequence>MQYGKFSTDQAEKDFRAWAAYEWAKHIKGEGIVNKFYGVGVAELLTDQSKIWRTDPPTYDFTGRTALRPSKEKNMKQLYWVAVLYRKGKKTELIVEPEIMLAVSEEKAKAGIINIIPSSYKERFDRLEVVVRPF</sequence>
<reference evidence="1" key="1">
    <citation type="journal article" date="2015" name="Nature">
        <title>Complex archaea that bridge the gap between prokaryotes and eukaryotes.</title>
        <authorList>
            <person name="Spang A."/>
            <person name="Saw J.H."/>
            <person name="Jorgensen S.L."/>
            <person name="Zaremba-Niedzwiedzka K."/>
            <person name="Martijn J."/>
            <person name="Lind A.E."/>
            <person name="van Eijk R."/>
            <person name="Schleper C."/>
            <person name="Guy L."/>
            <person name="Ettema T.J."/>
        </authorList>
    </citation>
    <scope>NUCLEOTIDE SEQUENCE</scope>
</reference>
<protein>
    <submittedName>
        <fullName evidence="1">Uncharacterized protein</fullName>
    </submittedName>
</protein>
<evidence type="ECO:0000313" key="1">
    <source>
        <dbReference type="EMBL" id="KKM99963.1"/>
    </source>
</evidence>
<accession>A0A0F9M2N5</accession>
<gene>
    <name evidence="1" type="ORF">LCGC14_1142570</name>
</gene>
<dbReference type="AlphaFoldDB" id="A0A0F9M2N5"/>
<name>A0A0F9M2N5_9ZZZZ</name>
<organism evidence="1">
    <name type="scientific">marine sediment metagenome</name>
    <dbReference type="NCBI Taxonomy" id="412755"/>
    <lineage>
        <taxon>unclassified sequences</taxon>
        <taxon>metagenomes</taxon>
        <taxon>ecological metagenomes</taxon>
    </lineage>
</organism>
<proteinExistence type="predicted"/>